<evidence type="ECO:0000313" key="1">
    <source>
        <dbReference type="EMBL" id="KAK9234699.1"/>
    </source>
</evidence>
<accession>A0ACC3STI1</accession>
<organism evidence="1 2">
    <name type="scientific">Lipomyces kononenkoae</name>
    <name type="common">Yeast</name>
    <dbReference type="NCBI Taxonomy" id="34357"/>
    <lineage>
        <taxon>Eukaryota</taxon>
        <taxon>Fungi</taxon>
        <taxon>Dikarya</taxon>
        <taxon>Ascomycota</taxon>
        <taxon>Saccharomycotina</taxon>
        <taxon>Lipomycetes</taxon>
        <taxon>Lipomycetales</taxon>
        <taxon>Lipomycetaceae</taxon>
        <taxon>Lipomyces</taxon>
    </lineage>
</organism>
<comment type="caution">
    <text evidence="1">The sequence shown here is derived from an EMBL/GenBank/DDBJ whole genome shotgun (WGS) entry which is preliminary data.</text>
</comment>
<dbReference type="EMBL" id="MU971454">
    <property type="protein sequence ID" value="KAK9234699.1"/>
    <property type="molecule type" value="Genomic_DNA"/>
</dbReference>
<proteinExistence type="predicted"/>
<sequence>MLRTAVLALSRGSKYANDLTPAHELFRLYQRYAVRVVRSPQSFIIWSAITALALAYPLLYAVARSALSGSSEFFLPSTSSLSCAPTAESFIKDLSGVTADIAVKQAFVRGSNDAALERDVLDLAWKVQERLTDGIPVSECVLLSPAGFWGNAIEKFKVDDDPLSTINYHAVLDGDNQLGGEYIPPQSVLTGARFDDGRLVSCDALVISLFYRPVSSNLSVSEVWDRNVQELQVATHTGARPLYEVENSSSRKSRLEYLHRLSPLSHRGNTILMASYFLAVFYIVSSLQRMHALRSRIGLFIAFSVEMALSMIGASTIIYFTHLDLSMIPKRAFPFIVIVLGTENMFRLLNALSYTKPEQPAIVRIGTALGKVGFLSTVTTACNICVFLFAIFISGPPIRQVCTFAIVATIIDYILHMTYFVAVLSIDVRRLELEDLIQTSLGAASNDTDDSDEEELITNDTISWNPFPKIFSYFWDGSVPTTTTAGIATTGCFLAAMQLHYMRDTDFFSSLLEHVPWPVHPFATMTSMVNSTLLSRTSSNQSNCYNWFRVNDFLVSENVLATLAPGRNSFAIQFFEPVYFTLTSSTRSDGRTHLSFPSAGYVAQFIIVITLALVSTVLLLRHMLRDVRDEHVVDPRFNAGPVFVTKDLSGSHSLDVIKLATSANGIVASVGLDHRILLWQVNARRRQKPTKVSLSAESWPVTSIALDQDGKYLAICGKDGNVHCWNIVTSRFVWSVELAGLVSASPATLLFLTEKVPGMVTRVSLVIVGRNGMLYQIATDSGGVVFEHKISDIPLVSAEKLFTPRLPKRIVSATKEGAVIITTLVRMTWITEPLELRPGLVVAMTQQNMEPMINAPSLAQMPYTQAYSNDSTTIIGLPQIGMVLRARGILVDLIDVQTGTIVKVFQIATYKRGTLRAFHDHPQHCPFCGCSTVASICILYCERESGMFMMHSYINSNRARRNICLRVERDLRERRCIGFEGVLERQHWLDNVSGWEVTDINVVMGIRRKSDFMVVDNPIGDGSRGLRYRGANGVAGSGASYVYDMHGDTVEEQWEGWTMSMDGTVGTYELRPEEDFRQPRSMTRQLAQSSSDDGYDADINSTPSTGRRKRRQHNNYNSRPHRVEQDLLVSNIGPVARLGHRSTVVGFGNTVKVLYFGSEEIISPNDEEDEEVGLAYVSSRRRRAARRSESQGSVNSVGRESPPTSPSGVGGMMRGGLMSRGGGLMGGQARRGGLMRGGAGRY</sequence>
<reference evidence="2" key="1">
    <citation type="journal article" date="2024" name="Front. Bioeng. Biotechnol.">
        <title>Genome-scale model development and genomic sequencing of the oleaginous clade Lipomyces.</title>
        <authorList>
            <person name="Czajka J.J."/>
            <person name="Han Y."/>
            <person name="Kim J."/>
            <person name="Mondo S.J."/>
            <person name="Hofstad B.A."/>
            <person name="Robles A."/>
            <person name="Haridas S."/>
            <person name="Riley R."/>
            <person name="LaButti K."/>
            <person name="Pangilinan J."/>
            <person name="Andreopoulos W."/>
            <person name="Lipzen A."/>
            <person name="Yan J."/>
            <person name="Wang M."/>
            <person name="Ng V."/>
            <person name="Grigoriev I.V."/>
            <person name="Spatafora J.W."/>
            <person name="Magnuson J.K."/>
            <person name="Baker S.E."/>
            <person name="Pomraning K.R."/>
        </authorList>
    </citation>
    <scope>NUCLEOTIDE SEQUENCE [LARGE SCALE GENOMIC DNA]</scope>
    <source>
        <strain evidence="2">CBS 7786</strain>
    </source>
</reference>
<evidence type="ECO:0000313" key="2">
    <source>
        <dbReference type="Proteomes" id="UP001433508"/>
    </source>
</evidence>
<gene>
    <name evidence="1" type="ORF">V1525DRAFT_412229</name>
</gene>
<protein>
    <submittedName>
        <fullName evidence="1">Sterol-sensing domain of SREBP cleavage-activation-domain-containing protein</fullName>
    </submittedName>
</protein>
<dbReference type="Proteomes" id="UP001433508">
    <property type="component" value="Unassembled WGS sequence"/>
</dbReference>
<keyword evidence="2" id="KW-1185">Reference proteome</keyword>
<name>A0ACC3STI1_LIPKO</name>